<dbReference type="PANTHER" id="PTHR36507">
    <property type="entry name" value="BLL1555 PROTEIN"/>
    <property type="match status" value="1"/>
</dbReference>
<dbReference type="AlphaFoldDB" id="A0A809WX83"/>
<dbReference type="OMA" id="HPMNATI"/>
<feature type="chain" id="PRO_5033923803" evidence="4">
    <location>
        <begin position="24"/>
        <end position="111"/>
    </location>
</feature>
<dbReference type="PANTHER" id="PTHR36507:SF1">
    <property type="entry name" value="BLL1555 PROTEIN"/>
    <property type="match status" value="1"/>
</dbReference>
<feature type="signal peptide" evidence="4">
    <location>
        <begin position="1"/>
        <end position="23"/>
    </location>
</feature>
<dbReference type="EMBL" id="AP023099">
    <property type="protein sequence ID" value="BCE89562.1"/>
    <property type="molecule type" value="Genomic_DNA"/>
</dbReference>
<accession>A0A809WX83</accession>
<dbReference type="GeneID" id="46489335"/>
<feature type="domain" description="Blue (type 1) copper" evidence="5">
    <location>
        <begin position="25"/>
        <end position="108"/>
    </location>
</feature>
<dbReference type="SUPFAM" id="SSF49503">
    <property type="entry name" value="Cupredoxins"/>
    <property type="match status" value="1"/>
</dbReference>
<evidence type="ECO:0000313" key="7">
    <source>
        <dbReference type="EMBL" id="BCE89562.1"/>
    </source>
</evidence>
<dbReference type="InterPro" id="IPR008972">
    <property type="entry name" value="Cupredoxin"/>
</dbReference>
<keyword evidence="2" id="KW-0186">Copper</keyword>
<evidence type="ECO:0000259" key="5">
    <source>
        <dbReference type="Pfam" id="PF00127"/>
    </source>
</evidence>
<dbReference type="Pfam" id="PF00127">
    <property type="entry name" value="Copper-bind"/>
    <property type="match status" value="1"/>
</dbReference>
<keyword evidence="1" id="KW-0479">Metal-binding</keyword>
<gene>
    <name evidence="6" type="primary">petE</name>
    <name evidence="7" type="ORF">XF10B_23600</name>
    <name evidence="6" type="ORF">XF1B_24650</name>
</gene>
<evidence type="ECO:0000256" key="2">
    <source>
        <dbReference type="ARBA" id="ARBA00023008"/>
    </source>
</evidence>
<sequence>MKLSLFFLASATTLGLCCDPVSAKTVSISIMSGPFRFEPQSVDANPGDTITWTNTTNTQHTISPDQDGAFPEKDPIESKETYSITVPANVGPLPYHCNFHPMNATINVVKP</sequence>
<evidence type="ECO:0000256" key="1">
    <source>
        <dbReference type="ARBA" id="ARBA00022723"/>
    </source>
</evidence>
<reference evidence="6" key="1">
    <citation type="submission" date="2020-05" db="EMBL/GenBank/DDBJ databases">
        <title>Complete genome sequence of Bradyrhizobium diazoefficiens XF1 isolated from soybean nodule.</title>
        <authorList>
            <person name="Noda R."/>
            <person name="Kakizaki K."/>
            <person name="Minamisawa K."/>
        </authorList>
    </citation>
    <scope>NUCLEOTIDE SEQUENCE</scope>
    <source>
        <strain evidence="6">XF1</strain>
    </source>
</reference>
<evidence type="ECO:0000256" key="4">
    <source>
        <dbReference type="SAM" id="SignalP"/>
    </source>
</evidence>
<evidence type="ECO:0000256" key="3">
    <source>
        <dbReference type="SAM" id="MobiDB-lite"/>
    </source>
</evidence>
<feature type="region of interest" description="Disordered" evidence="3">
    <location>
        <begin position="55"/>
        <end position="74"/>
    </location>
</feature>
<name>A0A809WX83_9BRAD</name>
<evidence type="ECO:0000313" key="6">
    <source>
        <dbReference type="EMBL" id="BCE19784.1"/>
    </source>
</evidence>
<keyword evidence="4" id="KW-0732">Signal</keyword>
<dbReference type="Gene3D" id="2.60.40.420">
    <property type="entry name" value="Cupredoxins - blue copper proteins"/>
    <property type="match status" value="1"/>
</dbReference>
<dbReference type="EMBL" id="AP023091">
    <property type="protein sequence ID" value="BCE19784.1"/>
    <property type="molecule type" value="Genomic_DNA"/>
</dbReference>
<dbReference type="InterPro" id="IPR052721">
    <property type="entry name" value="ET_Amicyanin"/>
</dbReference>
<dbReference type="GO" id="GO:0009055">
    <property type="term" value="F:electron transfer activity"/>
    <property type="evidence" value="ECO:0007669"/>
    <property type="project" value="InterPro"/>
</dbReference>
<dbReference type="RefSeq" id="WP_011085080.1">
    <property type="nucleotide sequence ID" value="NZ_AJQI01000256.1"/>
</dbReference>
<organism evidence="6">
    <name type="scientific">Bradyrhizobium diazoefficiens</name>
    <dbReference type="NCBI Taxonomy" id="1355477"/>
    <lineage>
        <taxon>Bacteria</taxon>
        <taxon>Pseudomonadati</taxon>
        <taxon>Pseudomonadota</taxon>
        <taxon>Alphaproteobacteria</taxon>
        <taxon>Hyphomicrobiales</taxon>
        <taxon>Nitrobacteraceae</taxon>
        <taxon>Bradyrhizobium</taxon>
    </lineage>
</organism>
<dbReference type="GO" id="GO:0005507">
    <property type="term" value="F:copper ion binding"/>
    <property type="evidence" value="ECO:0007669"/>
    <property type="project" value="InterPro"/>
</dbReference>
<proteinExistence type="predicted"/>
<protein>
    <submittedName>
        <fullName evidence="6">Plastocyanin</fullName>
    </submittedName>
</protein>
<reference evidence="7" key="2">
    <citation type="submission" date="2020-05" db="EMBL/GenBank/DDBJ databases">
        <title>Complete genome sequence of Bradyrhizobium diazoefficiens XF10 isolated from soybean nodule.</title>
        <authorList>
            <person name="Noda R."/>
            <person name="Kakizaki K."/>
            <person name="Minamisawa K."/>
        </authorList>
    </citation>
    <scope>NUCLEOTIDE SEQUENCE</scope>
    <source>
        <strain evidence="7">XF10</strain>
    </source>
</reference>
<dbReference type="InterPro" id="IPR000923">
    <property type="entry name" value="BlueCu_1"/>
</dbReference>